<dbReference type="InterPro" id="IPR021109">
    <property type="entry name" value="Peptidase_aspartic_dom_sf"/>
</dbReference>
<dbReference type="Gene3D" id="2.40.70.10">
    <property type="entry name" value="Acid Proteases"/>
    <property type="match status" value="2"/>
</dbReference>
<dbReference type="PRINTS" id="PR00792">
    <property type="entry name" value="PEPSIN"/>
</dbReference>
<gene>
    <name evidence="16" type="ORF">BDY17DRAFT_296594</name>
</gene>
<dbReference type="SUPFAM" id="SSF50630">
    <property type="entry name" value="Acid proteases"/>
    <property type="match status" value="1"/>
</dbReference>
<dbReference type="EMBL" id="MU001635">
    <property type="protein sequence ID" value="KAF2482981.1"/>
    <property type="molecule type" value="Genomic_DNA"/>
</dbReference>
<evidence type="ECO:0000256" key="12">
    <source>
        <dbReference type="RuleBase" id="RU000454"/>
    </source>
</evidence>
<evidence type="ECO:0000256" key="11">
    <source>
        <dbReference type="PIRSR" id="PIRSR601461-2"/>
    </source>
</evidence>
<evidence type="ECO:0000256" key="10">
    <source>
        <dbReference type="PIRSR" id="PIRSR601461-1"/>
    </source>
</evidence>
<accession>A0A6A6PTG7</accession>
<feature type="domain" description="Peptidase A1" evidence="15">
    <location>
        <begin position="102"/>
        <end position="410"/>
    </location>
</feature>
<dbReference type="InterPro" id="IPR034163">
    <property type="entry name" value="Aspergillopepsin-like_cat_dom"/>
</dbReference>
<dbReference type="GO" id="GO:0005576">
    <property type="term" value="C:extracellular region"/>
    <property type="evidence" value="ECO:0007669"/>
    <property type="project" value="UniProtKB-SubCell"/>
</dbReference>
<dbReference type="PANTHER" id="PTHR47966">
    <property type="entry name" value="BETA-SITE APP-CLEAVING ENZYME, ISOFORM A-RELATED"/>
    <property type="match status" value="1"/>
</dbReference>
<dbReference type="PANTHER" id="PTHR47966:SF23">
    <property type="entry name" value="ASPARTIC ENDOPEPTIDASE, PUTATIVE (AFU_ORTHOLOGUE AFUA_2G15950)-RELATED"/>
    <property type="match status" value="1"/>
</dbReference>
<feature type="active site" evidence="10">
    <location>
        <position position="302"/>
    </location>
</feature>
<dbReference type="RefSeq" id="XP_033589551.1">
    <property type="nucleotide sequence ID" value="XM_033733475.1"/>
</dbReference>
<feature type="signal peptide" evidence="14">
    <location>
        <begin position="1"/>
        <end position="19"/>
    </location>
</feature>
<feature type="region of interest" description="Disordered" evidence="13">
    <location>
        <begin position="70"/>
        <end position="93"/>
    </location>
</feature>
<dbReference type="GeneID" id="54474477"/>
<evidence type="ECO:0000256" key="5">
    <source>
        <dbReference type="ARBA" id="ARBA00022729"/>
    </source>
</evidence>
<dbReference type="PROSITE" id="PS51767">
    <property type="entry name" value="PEPTIDASE_A1"/>
    <property type="match status" value="1"/>
</dbReference>
<dbReference type="OrthoDB" id="2747330at2759"/>
<keyword evidence="7 12" id="KW-0378">Hydrolase</keyword>
<evidence type="ECO:0000313" key="16">
    <source>
        <dbReference type="EMBL" id="KAF2482981.1"/>
    </source>
</evidence>
<protein>
    <submittedName>
        <fullName evidence="16">Aspartic peptidase domain-containing protein</fullName>
    </submittedName>
</protein>
<comment type="subcellular location">
    <subcellularLocation>
        <location evidence="1">Secreted</location>
    </subcellularLocation>
</comment>
<dbReference type="InterPro" id="IPR001461">
    <property type="entry name" value="Aspartic_peptidase_A1"/>
</dbReference>
<dbReference type="Proteomes" id="UP000799767">
    <property type="component" value="Unassembled WGS sequence"/>
</dbReference>
<dbReference type="InterPro" id="IPR033121">
    <property type="entry name" value="PEPTIDASE_A1"/>
</dbReference>
<evidence type="ECO:0000256" key="9">
    <source>
        <dbReference type="ARBA" id="ARBA00023180"/>
    </source>
</evidence>
<sequence length="416" mass="44040">MHSTHLFLVIAIIGTLALAAPTRRSHNGPGKHSFRIHHKGRPTLSAHEALAHAYRKHGWDFKWDSSSSLQSTGDANESDNSTTGSSGGGEVTATPVQHDSAYIAPVNIGGQVLNLDFDTGSSDLWVFSTELAQGAGAGHTLFDASKSSSFVDYQGATWSTHYGDDSSASGSVGFDTVSIGGATVEKQCVELAEQTKGFESLRKSDGLVGLAFSSLNQVKPQPQNTFWENLLPQLDQPVFTADLDEKATGSYEFGTIDTSKFTGDIQYADLASNIGYWLVDSQTYSIGGSQRECQLCNPAVIDTGTSLLLADEDVVTAYYKEVEGAQYSQSTGMFSYPCSSELPDLGLAIGSGYTAVLKGSGLTYVKENGQCIGGLQVGATTSGSVQIFGDVFFKQFFVVFDGGNSRVGVAPKSAST</sequence>
<dbReference type="CDD" id="cd06097">
    <property type="entry name" value="Aspergillopepsin_like"/>
    <property type="match status" value="1"/>
</dbReference>
<keyword evidence="8" id="KW-0865">Zymogen</keyword>
<dbReference type="GO" id="GO:0006508">
    <property type="term" value="P:proteolysis"/>
    <property type="evidence" value="ECO:0007669"/>
    <property type="project" value="UniProtKB-KW"/>
</dbReference>
<keyword evidence="6 12" id="KW-0064">Aspartyl protease</keyword>
<evidence type="ECO:0000259" key="15">
    <source>
        <dbReference type="PROSITE" id="PS51767"/>
    </source>
</evidence>
<comment type="similarity">
    <text evidence="2 12">Belongs to the peptidase A1 family.</text>
</comment>
<evidence type="ECO:0000256" key="6">
    <source>
        <dbReference type="ARBA" id="ARBA00022750"/>
    </source>
</evidence>
<evidence type="ECO:0000256" key="13">
    <source>
        <dbReference type="SAM" id="MobiDB-lite"/>
    </source>
</evidence>
<organism evidence="16 17">
    <name type="scientific">Neohortaea acidophila</name>
    <dbReference type="NCBI Taxonomy" id="245834"/>
    <lineage>
        <taxon>Eukaryota</taxon>
        <taxon>Fungi</taxon>
        <taxon>Dikarya</taxon>
        <taxon>Ascomycota</taxon>
        <taxon>Pezizomycotina</taxon>
        <taxon>Dothideomycetes</taxon>
        <taxon>Dothideomycetidae</taxon>
        <taxon>Mycosphaerellales</taxon>
        <taxon>Teratosphaeriaceae</taxon>
        <taxon>Neohortaea</taxon>
    </lineage>
</organism>
<keyword evidence="5 14" id="KW-0732">Signal</keyword>
<dbReference type="AlphaFoldDB" id="A0A6A6PTG7"/>
<keyword evidence="4 12" id="KW-0645">Protease</keyword>
<evidence type="ECO:0000313" key="17">
    <source>
        <dbReference type="Proteomes" id="UP000799767"/>
    </source>
</evidence>
<keyword evidence="11" id="KW-1015">Disulfide bond</keyword>
<reference evidence="16" key="1">
    <citation type="journal article" date="2020" name="Stud. Mycol.">
        <title>101 Dothideomycetes genomes: a test case for predicting lifestyles and emergence of pathogens.</title>
        <authorList>
            <person name="Haridas S."/>
            <person name="Albert R."/>
            <person name="Binder M."/>
            <person name="Bloem J."/>
            <person name="Labutti K."/>
            <person name="Salamov A."/>
            <person name="Andreopoulos B."/>
            <person name="Baker S."/>
            <person name="Barry K."/>
            <person name="Bills G."/>
            <person name="Bluhm B."/>
            <person name="Cannon C."/>
            <person name="Castanera R."/>
            <person name="Culley D."/>
            <person name="Daum C."/>
            <person name="Ezra D."/>
            <person name="Gonzalez J."/>
            <person name="Henrissat B."/>
            <person name="Kuo A."/>
            <person name="Liang C."/>
            <person name="Lipzen A."/>
            <person name="Lutzoni F."/>
            <person name="Magnuson J."/>
            <person name="Mondo S."/>
            <person name="Nolan M."/>
            <person name="Ohm R."/>
            <person name="Pangilinan J."/>
            <person name="Park H.-J."/>
            <person name="Ramirez L."/>
            <person name="Alfaro M."/>
            <person name="Sun H."/>
            <person name="Tritt A."/>
            <person name="Yoshinaga Y."/>
            <person name="Zwiers L.-H."/>
            <person name="Turgeon B."/>
            <person name="Goodwin S."/>
            <person name="Spatafora J."/>
            <person name="Crous P."/>
            <person name="Grigoriev I."/>
        </authorList>
    </citation>
    <scope>NUCLEOTIDE SEQUENCE</scope>
    <source>
        <strain evidence="16">CBS 113389</strain>
    </source>
</reference>
<feature type="active site" evidence="10">
    <location>
        <position position="118"/>
    </location>
</feature>
<name>A0A6A6PTG7_9PEZI</name>
<proteinExistence type="inferred from homology"/>
<dbReference type="GO" id="GO:0004190">
    <property type="term" value="F:aspartic-type endopeptidase activity"/>
    <property type="evidence" value="ECO:0007669"/>
    <property type="project" value="UniProtKB-KW"/>
</dbReference>
<evidence type="ECO:0000256" key="7">
    <source>
        <dbReference type="ARBA" id="ARBA00022801"/>
    </source>
</evidence>
<evidence type="ECO:0000256" key="2">
    <source>
        <dbReference type="ARBA" id="ARBA00007447"/>
    </source>
</evidence>
<keyword evidence="3" id="KW-0964">Secreted</keyword>
<evidence type="ECO:0000256" key="8">
    <source>
        <dbReference type="ARBA" id="ARBA00023145"/>
    </source>
</evidence>
<evidence type="ECO:0000256" key="4">
    <source>
        <dbReference type="ARBA" id="ARBA00022670"/>
    </source>
</evidence>
<feature type="chain" id="PRO_5025546786" evidence="14">
    <location>
        <begin position="20"/>
        <end position="416"/>
    </location>
</feature>
<dbReference type="PROSITE" id="PS00141">
    <property type="entry name" value="ASP_PROTEASE"/>
    <property type="match status" value="1"/>
</dbReference>
<evidence type="ECO:0000256" key="14">
    <source>
        <dbReference type="SAM" id="SignalP"/>
    </source>
</evidence>
<evidence type="ECO:0000256" key="1">
    <source>
        <dbReference type="ARBA" id="ARBA00004613"/>
    </source>
</evidence>
<dbReference type="FunFam" id="2.40.70.10:FF:000026">
    <property type="entry name" value="Endothiapepsin"/>
    <property type="match status" value="1"/>
</dbReference>
<dbReference type="Pfam" id="PF00026">
    <property type="entry name" value="Asp"/>
    <property type="match status" value="1"/>
</dbReference>
<keyword evidence="9" id="KW-0325">Glycoprotein</keyword>
<feature type="disulfide bond" evidence="11">
    <location>
        <begin position="338"/>
        <end position="371"/>
    </location>
</feature>
<evidence type="ECO:0000256" key="3">
    <source>
        <dbReference type="ARBA" id="ARBA00022525"/>
    </source>
</evidence>
<dbReference type="InterPro" id="IPR001969">
    <property type="entry name" value="Aspartic_peptidase_AS"/>
</dbReference>
<keyword evidence="17" id="KW-1185">Reference proteome</keyword>